<proteinExistence type="predicted"/>
<dbReference type="PRINTS" id="PR00412">
    <property type="entry name" value="EPOXHYDRLASE"/>
</dbReference>
<dbReference type="Gene3D" id="3.40.50.1820">
    <property type="entry name" value="alpha/beta hydrolase"/>
    <property type="match status" value="1"/>
</dbReference>
<dbReference type="InterPro" id="IPR050228">
    <property type="entry name" value="Carboxylesterase_BioH"/>
</dbReference>
<dbReference type="PRINTS" id="PR00111">
    <property type="entry name" value="ABHYDROLASE"/>
</dbReference>
<evidence type="ECO:0000259" key="1">
    <source>
        <dbReference type="Pfam" id="PF12697"/>
    </source>
</evidence>
<dbReference type="InterPro" id="IPR000073">
    <property type="entry name" value="AB_hydrolase_1"/>
</dbReference>
<evidence type="ECO:0000313" key="2">
    <source>
        <dbReference type="EMBL" id="SDP49300.1"/>
    </source>
</evidence>
<dbReference type="Pfam" id="PF12697">
    <property type="entry name" value="Abhydrolase_6"/>
    <property type="match status" value="1"/>
</dbReference>
<evidence type="ECO:0000313" key="3">
    <source>
        <dbReference type="Proteomes" id="UP000199077"/>
    </source>
</evidence>
<dbReference type="EMBL" id="LT629711">
    <property type="protein sequence ID" value="SDP49300.1"/>
    <property type="molecule type" value="Genomic_DNA"/>
</dbReference>
<dbReference type="PANTHER" id="PTHR43194:SF2">
    <property type="entry name" value="PEROXISOMAL MEMBRANE PROTEIN LPX1"/>
    <property type="match status" value="1"/>
</dbReference>
<sequence length="286" mass="30677">MTSRSFTVAAPDGALLRVQEHLPTEAADSPTVVLAHGWTLTHASWQPVVDRLVATGTRVVTYDQRGHGVSSPLRGETTVRMLGDDLAAVLDVVAPHGPVVLGGHSMGGMSVMACAGLHRDDFRSRVVGVVLVATSADDLQNRLGVVEGRLLRLAARMPRIPAGRFVTTRGQRRLLFGIDPDPAQVQLTRDMVAATSLPTMGRFFGALGEHDESDALEALDGIPTLVLVGDRDRLTPPRHSHRLAELVPHAELRLLPGRGHMLMYEATDEVVDALQSALAASTTRRG</sequence>
<dbReference type="InterPro" id="IPR000639">
    <property type="entry name" value="Epox_hydrolase-like"/>
</dbReference>
<dbReference type="SUPFAM" id="SSF53474">
    <property type="entry name" value="alpha/beta-Hydrolases"/>
    <property type="match status" value="1"/>
</dbReference>
<protein>
    <submittedName>
        <fullName evidence="2">Lysophospholipase, alpha-beta hydrolase superfamily</fullName>
    </submittedName>
</protein>
<dbReference type="AlphaFoldDB" id="A0A1H0T6C2"/>
<dbReference type="PANTHER" id="PTHR43194">
    <property type="entry name" value="HYDROLASE ALPHA/BETA FOLD FAMILY"/>
    <property type="match status" value="1"/>
</dbReference>
<name>A0A1H0T6C2_9MICO</name>
<accession>A0A1H0T6C2</accession>
<keyword evidence="3" id="KW-1185">Reference proteome</keyword>
<dbReference type="InterPro" id="IPR029058">
    <property type="entry name" value="AB_hydrolase_fold"/>
</dbReference>
<dbReference type="OrthoDB" id="5422338at2"/>
<dbReference type="STRING" id="443156.SAMN04489867_2649"/>
<reference evidence="3" key="1">
    <citation type="submission" date="2016-10" db="EMBL/GenBank/DDBJ databases">
        <authorList>
            <person name="Varghese N."/>
            <person name="Submissions S."/>
        </authorList>
    </citation>
    <scope>NUCLEOTIDE SEQUENCE [LARGE SCALE GENOMIC DNA]</scope>
    <source>
        <strain evidence="3">DSM 22329</strain>
    </source>
</reference>
<dbReference type="RefSeq" id="WP_091786292.1">
    <property type="nucleotide sequence ID" value="NZ_LT629711.1"/>
</dbReference>
<organism evidence="2 3">
    <name type="scientific">Pedococcus dokdonensis</name>
    <dbReference type="NCBI Taxonomy" id="443156"/>
    <lineage>
        <taxon>Bacteria</taxon>
        <taxon>Bacillati</taxon>
        <taxon>Actinomycetota</taxon>
        <taxon>Actinomycetes</taxon>
        <taxon>Micrococcales</taxon>
        <taxon>Intrasporangiaceae</taxon>
        <taxon>Pedococcus</taxon>
    </lineage>
</organism>
<keyword evidence="2" id="KW-0378">Hydrolase</keyword>
<gene>
    <name evidence="2" type="ORF">SAMN04489867_2649</name>
</gene>
<dbReference type="Proteomes" id="UP000199077">
    <property type="component" value="Chromosome I"/>
</dbReference>
<feature type="domain" description="AB hydrolase-1" evidence="1">
    <location>
        <begin position="32"/>
        <end position="273"/>
    </location>
</feature>
<dbReference type="GO" id="GO:0016787">
    <property type="term" value="F:hydrolase activity"/>
    <property type="evidence" value="ECO:0007669"/>
    <property type="project" value="UniProtKB-KW"/>
</dbReference>